<feature type="region of interest" description="Disordered" evidence="1">
    <location>
        <begin position="24"/>
        <end position="126"/>
    </location>
</feature>
<dbReference type="AlphaFoldDB" id="A0AAP0HI00"/>
<feature type="compositionally biased region" description="Low complexity" evidence="1">
    <location>
        <begin position="99"/>
        <end position="113"/>
    </location>
</feature>
<feature type="compositionally biased region" description="Basic and acidic residues" evidence="1">
    <location>
        <begin position="56"/>
        <end position="81"/>
    </location>
</feature>
<sequence>MRAFSDKPQNSVTSTNQSIITAVPLKSQGGGFSGDVGTPVYHQRPSPVIGTHRNSGKRDGSEGRDNNVKRNGERKKGRDAPLLRWPSRLRQLSVVPTPSRRGSGSSGRSGVVERSIESTEAKEGSVVEDDVRTFHFSPPHSSSHEKEHPMEENFQQLREELLAPIDDGTLLTDDGALLYDDGALPTNDETLPTDDGALLADDGALPTDNGAMSMDDAALPIDNKALFIYPPTEKAQDKPTASSMNLPTLGSPLDNEILRQLLDQANILEEDVKGVKLVVQTYLTTQRKETETMLCAAINLLNKT</sequence>
<protein>
    <submittedName>
        <fullName evidence="2">Uncharacterized protein</fullName>
    </submittedName>
</protein>
<name>A0AAP0HI00_9MAGN</name>
<comment type="caution">
    <text evidence="2">The sequence shown here is derived from an EMBL/GenBank/DDBJ whole genome shotgun (WGS) entry which is preliminary data.</text>
</comment>
<accession>A0AAP0HI00</accession>
<reference evidence="2 3" key="1">
    <citation type="submission" date="2024-01" db="EMBL/GenBank/DDBJ databases">
        <title>Genome assemblies of Stephania.</title>
        <authorList>
            <person name="Yang L."/>
        </authorList>
    </citation>
    <scope>NUCLEOTIDE SEQUENCE [LARGE SCALE GENOMIC DNA]</scope>
    <source>
        <strain evidence="2">QJT</strain>
        <tissue evidence="2">Leaf</tissue>
    </source>
</reference>
<organism evidence="2 3">
    <name type="scientific">Stephania japonica</name>
    <dbReference type="NCBI Taxonomy" id="461633"/>
    <lineage>
        <taxon>Eukaryota</taxon>
        <taxon>Viridiplantae</taxon>
        <taxon>Streptophyta</taxon>
        <taxon>Embryophyta</taxon>
        <taxon>Tracheophyta</taxon>
        <taxon>Spermatophyta</taxon>
        <taxon>Magnoliopsida</taxon>
        <taxon>Ranunculales</taxon>
        <taxon>Menispermaceae</taxon>
        <taxon>Menispermoideae</taxon>
        <taxon>Cissampelideae</taxon>
        <taxon>Stephania</taxon>
    </lineage>
</organism>
<proteinExistence type="predicted"/>
<feature type="compositionally biased region" description="Basic and acidic residues" evidence="1">
    <location>
        <begin position="114"/>
        <end position="126"/>
    </location>
</feature>
<gene>
    <name evidence="2" type="ORF">Sjap_025492</name>
</gene>
<keyword evidence="3" id="KW-1185">Reference proteome</keyword>
<dbReference type="Proteomes" id="UP001417504">
    <property type="component" value="Unassembled WGS sequence"/>
</dbReference>
<evidence type="ECO:0000256" key="1">
    <source>
        <dbReference type="SAM" id="MobiDB-lite"/>
    </source>
</evidence>
<dbReference type="EMBL" id="JBBNAE010000011">
    <property type="protein sequence ID" value="KAK9085081.1"/>
    <property type="molecule type" value="Genomic_DNA"/>
</dbReference>
<evidence type="ECO:0000313" key="2">
    <source>
        <dbReference type="EMBL" id="KAK9085081.1"/>
    </source>
</evidence>
<evidence type="ECO:0000313" key="3">
    <source>
        <dbReference type="Proteomes" id="UP001417504"/>
    </source>
</evidence>